<evidence type="ECO:0000313" key="1">
    <source>
        <dbReference type="EMBL" id="JAH03374.1"/>
    </source>
</evidence>
<dbReference type="EMBL" id="GBXM01105203">
    <property type="protein sequence ID" value="JAH03374.1"/>
    <property type="molecule type" value="Transcribed_RNA"/>
</dbReference>
<protein>
    <submittedName>
        <fullName evidence="1">Uncharacterized protein</fullName>
    </submittedName>
</protein>
<reference evidence="1" key="1">
    <citation type="submission" date="2014-11" db="EMBL/GenBank/DDBJ databases">
        <authorList>
            <person name="Amaro Gonzalez C."/>
        </authorList>
    </citation>
    <scope>NUCLEOTIDE SEQUENCE</scope>
</reference>
<name>A0A0E9PFS7_ANGAN</name>
<sequence length="34" mass="3938">MNDTCYSGVSFCMDYSHIKDQRVPSLGLRLCFHL</sequence>
<proteinExistence type="predicted"/>
<accession>A0A0E9PFS7</accession>
<reference evidence="1" key="2">
    <citation type="journal article" date="2015" name="Fish Shellfish Immunol.">
        <title>Early steps in the European eel (Anguilla anguilla)-Vibrio vulnificus interaction in the gills: Role of the RtxA13 toxin.</title>
        <authorList>
            <person name="Callol A."/>
            <person name="Pajuelo D."/>
            <person name="Ebbesson L."/>
            <person name="Teles M."/>
            <person name="MacKenzie S."/>
            <person name="Amaro C."/>
        </authorList>
    </citation>
    <scope>NUCLEOTIDE SEQUENCE</scope>
</reference>
<dbReference type="AlphaFoldDB" id="A0A0E9PFS7"/>
<organism evidence="1">
    <name type="scientific">Anguilla anguilla</name>
    <name type="common">European freshwater eel</name>
    <name type="synonym">Muraena anguilla</name>
    <dbReference type="NCBI Taxonomy" id="7936"/>
    <lineage>
        <taxon>Eukaryota</taxon>
        <taxon>Metazoa</taxon>
        <taxon>Chordata</taxon>
        <taxon>Craniata</taxon>
        <taxon>Vertebrata</taxon>
        <taxon>Euteleostomi</taxon>
        <taxon>Actinopterygii</taxon>
        <taxon>Neopterygii</taxon>
        <taxon>Teleostei</taxon>
        <taxon>Anguilliformes</taxon>
        <taxon>Anguillidae</taxon>
        <taxon>Anguilla</taxon>
    </lineage>
</organism>